<feature type="compositionally biased region" description="Acidic residues" evidence="1">
    <location>
        <begin position="31"/>
        <end position="54"/>
    </location>
</feature>
<proteinExistence type="predicted"/>
<reference evidence="3" key="1">
    <citation type="journal article" date="2019" name="Int. J. Syst. Evol. Microbiol.">
        <title>The Global Catalogue of Microorganisms (GCM) 10K type strain sequencing project: providing services to taxonomists for standard genome sequencing and annotation.</title>
        <authorList>
            <consortium name="The Broad Institute Genomics Platform"/>
            <consortium name="The Broad Institute Genome Sequencing Center for Infectious Disease"/>
            <person name="Wu L."/>
            <person name="Ma J."/>
        </authorList>
    </citation>
    <scope>NUCLEOTIDE SEQUENCE [LARGE SCALE GENOMIC DNA]</scope>
    <source>
        <strain evidence="3">PCU 266</strain>
    </source>
</reference>
<evidence type="ECO:0000313" key="3">
    <source>
        <dbReference type="Proteomes" id="UP001596160"/>
    </source>
</evidence>
<dbReference type="RefSeq" id="WP_344476258.1">
    <property type="nucleotide sequence ID" value="NZ_BAAASB010000006.1"/>
</dbReference>
<evidence type="ECO:0000313" key="2">
    <source>
        <dbReference type="EMBL" id="MFC5151840.1"/>
    </source>
</evidence>
<gene>
    <name evidence="2" type="ORF">ACFPRH_08845</name>
</gene>
<dbReference type="Proteomes" id="UP001596160">
    <property type="component" value="Unassembled WGS sequence"/>
</dbReference>
<evidence type="ECO:0000256" key="1">
    <source>
        <dbReference type="SAM" id="MobiDB-lite"/>
    </source>
</evidence>
<protein>
    <submittedName>
        <fullName evidence="2">Uncharacterized protein</fullName>
    </submittedName>
</protein>
<dbReference type="EMBL" id="JBHSKP010000004">
    <property type="protein sequence ID" value="MFC5151840.1"/>
    <property type="molecule type" value="Genomic_DNA"/>
</dbReference>
<sequence>MDPERTWFDGVSGGRLWRNGRAVATAPGPDPDSDPASDLDPDFDLDFAPEEAAA</sequence>
<organism evidence="2 3">
    <name type="scientific">Streptomyces amakusaensis</name>
    <dbReference type="NCBI Taxonomy" id="67271"/>
    <lineage>
        <taxon>Bacteria</taxon>
        <taxon>Bacillati</taxon>
        <taxon>Actinomycetota</taxon>
        <taxon>Actinomycetes</taxon>
        <taxon>Kitasatosporales</taxon>
        <taxon>Streptomycetaceae</taxon>
        <taxon>Streptomyces</taxon>
    </lineage>
</organism>
<name>A0ABW0ADP3_9ACTN</name>
<comment type="caution">
    <text evidence="2">The sequence shown here is derived from an EMBL/GenBank/DDBJ whole genome shotgun (WGS) entry which is preliminary data.</text>
</comment>
<keyword evidence="3" id="KW-1185">Reference proteome</keyword>
<accession>A0ABW0ADP3</accession>
<feature type="region of interest" description="Disordered" evidence="1">
    <location>
        <begin position="21"/>
        <end position="54"/>
    </location>
</feature>